<feature type="signal peptide" evidence="1">
    <location>
        <begin position="1"/>
        <end position="21"/>
    </location>
</feature>
<evidence type="ECO:0000313" key="5">
    <source>
        <dbReference type="Proteomes" id="UP000625283"/>
    </source>
</evidence>
<dbReference type="InterPro" id="IPR005135">
    <property type="entry name" value="Endo/exonuclease/phosphatase"/>
</dbReference>
<dbReference type="EMBL" id="JAERTY010000018">
    <property type="protein sequence ID" value="MBL1411491.1"/>
    <property type="molecule type" value="Genomic_DNA"/>
</dbReference>
<keyword evidence="5" id="KW-1185">Reference proteome</keyword>
<proteinExistence type="predicted"/>
<dbReference type="Gene3D" id="3.60.10.10">
    <property type="entry name" value="Endonuclease/exonuclease/phosphatase"/>
    <property type="match status" value="1"/>
</dbReference>
<evidence type="ECO:0000259" key="2">
    <source>
        <dbReference type="Pfam" id="PF03372"/>
    </source>
</evidence>
<dbReference type="InterPro" id="IPR051916">
    <property type="entry name" value="GPI-anchor_lipid_remodeler"/>
</dbReference>
<gene>
    <name evidence="4" type="ORF">JKG61_22220</name>
</gene>
<evidence type="ECO:0000313" key="4">
    <source>
        <dbReference type="EMBL" id="MBL1411491.1"/>
    </source>
</evidence>
<accession>A0ABS1RCC9</accession>
<dbReference type="Pfam" id="PF08522">
    <property type="entry name" value="BT_3987-like_N"/>
    <property type="match status" value="1"/>
</dbReference>
<feature type="domain" description="Endonuclease/exonuclease/phosphatase" evidence="2">
    <location>
        <begin position="181"/>
        <end position="395"/>
    </location>
</feature>
<evidence type="ECO:0000259" key="3">
    <source>
        <dbReference type="Pfam" id="PF08522"/>
    </source>
</evidence>
<reference evidence="4 5" key="1">
    <citation type="submission" date="2021-01" db="EMBL/GenBank/DDBJ databases">
        <title>C459-1 draft genome sequence.</title>
        <authorList>
            <person name="Zhang X.-F."/>
        </authorList>
    </citation>
    <scope>NUCLEOTIDE SEQUENCE [LARGE SCALE GENOMIC DNA]</scope>
    <source>
        <strain evidence="5">C459-1</strain>
    </source>
</reference>
<dbReference type="RefSeq" id="WP_202105206.1">
    <property type="nucleotide sequence ID" value="NZ_JAERTY010000018.1"/>
</dbReference>
<organism evidence="4 5">
    <name type="scientific">Sphingobacterium faecale</name>
    <dbReference type="NCBI Taxonomy" id="2803775"/>
    <lineage>
        <taxon>Bacteria</taxon>
        <taxon>Pseudomonadati</taxon>
        <taxon>Bacteroidota</taxon>
        <taxon>Sphingobacteriia</taxon>
        <taxon>Sphingobacteriales</taxon>
        <taxon>Sphingobacteriaceae</taxon>
        <taxon>Sphingobacterium</taxon>
    </lineage>
</organism>
<keyword evidence="1" id="KW-0732">Signal</keyword>
<feature type="chain" id="PRO_5046149990" evidence="1">
    <location>
        <begin position="22"/>
        <end position="410"/>
    </location>
</feature>
<feature type="domain" description="BT-3987-like N-terminal" evidence="3">
    <location>
        <begin position="32"/>
        <end position="149"/>
    </location>
</feature>
<sequence length="410" mass="44370">MIKYFSILYTLLIFTILSACKQEPDTSYAENYRAVYMAKSADLQTFVFQKSAGTDKIFVGANYGGIDRAPEDIRVKFEVDQSLVDDYNNYYGTDYLPLPSGNIDFSQKEALIKTGDIQTEALPVAINFTGLATFTNYLLPVKISSVSGSVALKENLKTTYFRIEVRSTPVQVKIMALGKGGTNNDMDKLAQIIQGSEADIVVIREIDKNTTRSGAANDWPAILEQKLGGDFNTIFAPSILAYQGGQYGMAVYSKFPISNEQTYRLVANGANQGDNSERGPFTVMDLDVQGEKLQFAAVHTNANATARATQLGEMLAILGNDDGKPSILAGNMNANPNGGDSYAALAGIGFQSACLPCQPNFSASNPTSWSDMVLTRGTGRFSVISHTVGNGQQTVGGTHLPIFTTLNVYF</sequence>
<dbReference type="PANTHER" id="PTHR14859">
    <property type="entry name" value="CALCOFLUOR WHITE HYPERSENSITIVE PROTEIN PRECURSOR"/>
    <property type="match status" value="1"/>
</dbReference>
<dbReference type="InterPro" id="IPR036691">
    <property type="entry name" value="Endo/exonu/phosph_ase_sf"/>
</dbReference>
<comment type="caution">
    <text evidence="4">The sequence shown here is derived from an EMBL/GenBank/DDBJ whole genome shotgun (WGS) entry which is preliminary data.</text>
</comment>
<dbReference type="PROSITE" id="PS51257">
    <property type="entry name" value="PROKAR_LIPOPROTEIN"/>
    <property type="match status" value="1"/>
</dbReference>
<dbReference type="Proteomes" id="UP000625283">
    <property type="component" value="Unassembled WGS sequence"/>
</dbReference>
<evidence type="ECO:0000256" key="1">
    <source>
        <dbReference type="SAM" id="SignalP"/>
    </source>
</evidence>
<dbReference type="InterPro" id="IPR013728">
    <property type="entry name" value="BT_3987-like_N"/>
</dbReference>
<protein>
    <submittedName>
        <fullName evidence="4">DUF1735 domain-containing protein</fullName>
    </submittedName>
</protein>
<dbReference type="Pfam" id="PF03372">
    <property type="entry name" value="Exo_endo_phos"/>
    <property type="match status" value="1"/>
</dbReference>
<name>A0ABS1RCC9_9SPHI</name>
<dbReference type="Gene3D" id="2.60.40.1740">
    <property type="entry name" value="hypothetical protein (bacova_03559)"/>
    <property type="match status" value="1"/>
</dbReference>
<dbReference type="SUPFAM" id="SSF56219">
    <property type="entry name" value="DNase I-like"/>
    <property type="match status" value="1"/>
</dbReference>
<dbReference type="PANTHER" id="PTHR14859:SF15">
    <property type="entry name" value="ENDONUCLEASE_EXONUCLEASE_PHOSPHATASE DOMAIN-CONTAINING PROTEIN"/>
    <property type="match status" value="1"/>
</dbReference>